<feature type="signal peptide" evidence="3">
    <location>
        <begin position="1"/>
        <end position="19"/>
    </location>
</feature>
<keyword evidence="3" id="KW-0732">Signal</keyword>
<dbReference type="GO" id="GO:0030246">
    <property type="term" value="F:carbohydrate binding"/>
    <property type="evidence" value="ECO:0007669"/>
    <property type="project" value="TreeGrafter"/>
</dbReference>
<dbReference type="CDD" id="cd20000">
    <property type="entry name" value="PBP1_ABC_rhamnose"/>
    <property type="match status" value="1"/>
</dbReference>
<dbReference type="GO" id="GO:0030288">
    <property type="term" value="C:outer membrane-bounded periplasmic space"/>
    <property type="evidence" value="ECO:0007669"/>
    <property type="project" value="TreeGrafter"/>
</dbReference>
<dbReference type="Pfam" id="PF13407">
    <property type="entry name" value="Peripla_BP_4"/>
    <property type="match status" value="1"/>
</dbReference>
<feature type="region of interest" description="Disordered" evidence="2">
    <location>
        <begin position="24"/>
        <end position="58"/>
    </location>
</feature>
<dbReference type="AlphaFoldDB" id="A0A3G3JVA3"/>
<organism evidence="5 6">
    <name type="scientific">Cohnella candidum</name>
    <dbReference type="NCBI Taxonomy" id="2674991"/>
    <lineage>
        <taxon>Bacteria</taxon>
        <taxon>Bacillati</taxon>
        <taxon>Bacillota</taxon>
        <taxon>Bacilli</taxon>
        <taxon>Bacillales</taxon>
        <taxon>Paenibacillaceae</taxon>
        <taxon>Cohnella</taxon>
    </lineage>
</organism>
<dbReference type="SUPFAM" id="SSF53822">
    <property type="entry name" value="Periplasmic binding protein-like I"/>
    <property type="match status" value="1"/>
</dbReference>
<keyword evidence="6" id="KW-1185">Reference proteome</keyword>
<dbReference type="PROSITE" id="PS51257">
    <property type="entry name" value="PROKAR_LIPOPROTEIN"/>
    <property type="match status" value="1"/>
</dbReference>
<feature type="chain" id="PRO_5038742996" evidence="3">
    <location>
        <begin position="20"/>
        <end position="370"/>
    </location>
</feature>
<feature type="domain" description="Periplasmic binding protein" evidence="4">
    <location>
        <begin position="65"/>
        <end position="321"/>
    </location>
</feature>
<proteinExistence type="predicted"/>
<dbReference type="InterPro" id="IPR025997">
    <property type="entry name" value="SBP_2_dom"/>
</dbReference>
<sequence length="370" mass="38913">MKKMGLYGLIAVLMLTLLAACGKSNSDSSPSASQGASASVSPSASSGGDESASPSADAGGAKKKFAIIFKNTGNPYGEKMMDGYKKAIEELGGEAILKAPDQPTAEAQIQMIEELISQKVDSIAIAANDPDALQPALEKAMNAGIKVLSLDSAVNAASRLVHVNQADPERIGRTLIQGVSEMIGGEGEIAILSATSQATNQNTWIEWMKKELEDPKYAKIKLVKVAYGDDLRDKSVSETEALLKSYPNLKGIIAPTTVGIAAAGKVLTDKGLKGKVQLTGLGLPSEMAEYIESGVCQWMYLWNPIDVGYLAGQTADSLVKGTITGKVGDKFTAGTLGEKEVVQDGDGTQIMLGDPFKFDASNIGEWKSVY</sequence>
<dbReference type="KEGG" id="coh:EAV92_06065"/>
<evidence type="ECO:0000259" key="4">
    <source>
        <dbReference type="Pfam" id="PF13407"/>
    </source>
</evidence>
<accession>A0A3G3JVA3</accession>
<evidence type="ECO:0000313" key="6">
    <source>
        <dbReference type="Proteomes" id="UP000269097"/>
    </source>
</evidence>
<protein>
    <submittedName>
        <fullName evidence="5">Rhamnose ABC transporter substrate-binding protein</fullName>
    </submittedName>
</protein>
<evidence type="ECO:0000256" key="3">
    <source>
        <dbReference type="SAM" id="SignalP"/>
    </source>
</evidence>
<evidence type="ECO:0000256" key="1">
    <source>
        <dbReference type="ARBA" id="ARBA00004196"/>
    </source>
</evidence>
<dbReference type="InterPro" id="IPR013459">
    <property type="entry name" value="RhaS"/>
</dbReference>
<evidence type="ECO:0000313" key="5">
    <source>
        <dbReference type="EMBL" id="AYQ72170.1"/>
    </source>
</evidence>
<comment type="subcellular location">
    <subcellularLocation>
        <location evidence="1">Cell envelope</location>
    </subcellularLocation>
</comment>
<evidence type="ECO:0000256" key="2">
    <source>
        <dbReference type="SAM" id="MobiDB-lite"/>
    </source>
</evidence>
<dbReference type="GO" id="GO:0015762">
    <property type="term" value="P:rhamnose transmembrane transport"/>
    <property type="evidence" value="ECO:0007669"/>
    <property type="project" value="InterPro"/>
</dbReference>
<dbReference type="PANTHER" id="PTHR30036">
    <property type="entry name" value="D-XYLOSE-BINDING PERIPLASMIC PROTEIN"/>
    <property type="match status" value="1"/>
</dbReference>
<gene>
    <name evidence="5" type="primary">rhaS</name>
    <name evidence="5" type="ORF">EAV92_06065</name>
</gene>
<reference evidence="5 6" key="1">
    <citation type="submission" date="2018-10" db="EMBL/GenBank/DDBJ databases">
        <title>Genome Sequence of Cohnella sp.</title>
        <authorList>
            <person name="Srinivasan S."/>
            <person name="Kim M.K."/>
        </authorList>
    </citation>
    <scope>NUCLEOTIDE SEQUENCE [LARGE SCALE GENOMIC DNA]</scope>
    <source>
        <strain evidence="5 6">18JY8-7</strain>
    </source>
</reference>
<dbReference type="Proteomes" id="UP000269097">
    <property type="component" value="Chromosome"/>
</dbReference>
<dbReference type="PANTHER" id="PTHR30036:SF8">
    <property type="entry name" value="ABC-TYPE SUGAR TRANSPORT SYSTEM PERIPLASMIC COMPONENT-LIKE PROTEIN"/>
    <property type="match status" value="1"/>
</dbReference>
<dbReference type="Gene3D" id="3.40.50.2300">
    <property type="match status" value="2"/>
</dbReference>
<dbReference type="EMBL" id="CP033433">
    <property type="protein sequence ID" value="AYQ72170.1"/>
    <property type="molecule type" value="Genomic_DNA"/>
</dbReference>
<dbReference type="NCBIfam" id="TIGR02637">
    <property type="entry name" value="RhaS"/>
    <property type="match status" value="1"/>
</dbReference>
<name>A0A3G3JVA3_9BACL</name>
<dbReference type="InterPro" id="IPR028082">
    <property type="entry name" value="Peripla_BP_I"/>
</dbReference>
<dbReference type="InterPro" id="IPR050555">
    <property type="entry name" value="Bact_Solute-Bind_Prot2"/>
</dbReference>